<evidence type="ECO:0000313" key="4">
    <source>
        <dbReference type="EMBL" id="ARU50686.1"/>
    </source>
</evidence>
<dbReference type="EMBL" id="CP021383">
    <property type="protein sequence ID" value="ARU50686.1"/>
    <property type="molecule type" value="Genomic_DNA"/>
</dbReference>
<evidence type="ECO:0000259" key="3">
    <source>
        <dbReference type="Pfam" id="PF07995"/>
    </source>
</evidence>
<feature type="compositionally biased region" description="Low complexity" evidence="1">
    <location>
        <begin position="41"/>
        <end position="67"/>
    </location>
</feature>
<protein>
    <recommendedName>
        <fullName evidence="3">Glucose/Sorbosone dehydrogenase domain-containing protein</fullName>
    </recommendedName>
</protein>
<proteinExistence type="predicted"/>
<dbReference type="PANTHER" id="PTHR19328">
    <property type="entry name" value="HEDGEHOG-INTERACTING PROTEIN"/>
    <property type="match status" value="1"/>
</dbReference>
<sequence length="421" mass="42134">MPAHPSTARRWWPAVVAGAAVVLLAACTPDDGPEPAPGPSVTTAAPGTGEPTTTGGSVETTTPAPGPGLVVVPEVRVDVTEVATGLPAPWGLAALADGTLLVSLRDERGLVVVDPASGAAEPVTGAGADDLRDGTVATGESGLLGVAVGPEGSAAPGEVFVYRTADSGNEVLRGTLAGRELSALAPILQGVPAASTHDGGRLAFGPDGYLYVTTGDAQQRGAAQVAGALNGKILRLTVDGAPAPGNPNPASPVWSLGHRNVQGVAWDVTGRMLASEFGQDTFDELNVVVPGGNYGWPEVEGVGGAVSGFVDPVATWSTSDASPSGLAVTREGAYLAGLRGQTLWRVPFATPDAGGSADAFGPPQALLTDRGRLRAVLVDPATPLGDDGSSVLYVLTNNTDGRGDPRAGDDRLLRVVVAPAG</sequence>
<dbReference type="Gene3D" id="2.120.10.30">
    <property type="entry name" value="TolB, C-terminal domain"/>
    <property type="match status" value="1"/>
</dbReference>
<gene>
    <name evidence="4" type="ORF">CBR64_03420</name>
</gene>
<dbReference type="PANTHER" id="PTHR19328:SF13">
    <property type="entry name" value="HIPL1 PROTEIN"/>
    <property type="match status" value="1"/>
</dbReference>
<dbReference type="InterPro" id="IPR011042">
    <property type="entry name" value="6-blade_b-propeller_TolB-like"/>
</dbReference>
<accession>A0A1Y0HT43</accession>
<organism evidence="4 5">
    <name type="scientific">Cellulosimicrobium cellulans</name>
    <name type="common">Arthrobacter luteus</name>
    <dbReference type="NCBI Taxonomy" id="1710"/>
    <lineage>
        <taxon>Bacteria</taxon>
        <taxon>Bacillati</taxon>
        <taxon>Actinomycetota</taxon>
        <taxon>Actinomycetes</taxon>
        <taxon>Micrococcales</taxon>
        <taxon>Promicromonosporaceae</taxon>
        <taxon>Cellulosimicrobium</taxon>
    </lineage>
</organism>
<evidence type="ECO:0000256" key="2">
    <source>
        <dbReference type="SAM" id="SignalP"/>
    </source>
</evidence>
<name>A0A1Y0HT43_CELCE</name>
<dbReference type="OrthoDB" id="9770043at2"/>
<evidence type="ECO:0000256" key="1">
    <source>
        <dbReference type="SAM" id="MobiDB-lite"/>
    </source>
</evidence>
<dbReference type="SUPFAM" id="SSF50952">
    <property type="entry name" value="Soluble quinoprotein glucose dehydrogenase"/>
    <property type="match status" value="1"/>
</dbReference>
<reference evidence="4 5" key="1">
    <citation type="submission" date="2017-05" db="EMBL/GenBank/DDBJ databases">
        <authorList>
            <person name="Song R."/>
            <person name="Chenine A.L."/>
            <person name="Ruprecht R.M."/>
        </authorList>
    </citation>
    <scope>NUCLEOTIDE SEQUENCE [LARGE SCALE GENOMIC DNA]</scope>
    <source>
        <strain evidence="4 5">PSBB019</strain>
    </source>
</reference>
<keyword evidence="2" id="KW-0732">Signal</keyword>
<feature type="domain" description="Glucose/Sorbosone dehydrogenase" evidence="3">
    <location>
        <begin position="88"/>
        <end position="402"/>
    </location>
</feature>
<dbReference type="AlphaFoldDB" id="A0A1Y0HT43"/>
<feature type="region of interest" description="Disordered" evidence="1">
    <location>
        <begin position="30"/>
        <end position="67"/>
    </location>
</feature>
<dbReference type="InterPro" id="IPR011041">
    <property type="entry name" value="Quinoprot_gluc/sorb_DH_b-prop"/>
</dbReference>
<dbReference type="Proteomes" id="UP000196228">
    <property type="component" value="Chromosome"/>
</dbReference>
<dbReference type="InterPro" id="IPR012938">
    <property type="entry name" value="Glc/Sorbosone_DH"/>
</dbReference>
<feature type="chain" id="PRO_5038486534" description="Glucose/Sorbosone dehydrogenase domain-containing protein" evidence="2">
    <location>
        <begin position="26"/>
        <end position="421"/>
    </location>
</feature>
<feature type="signal peptide" evidence="2">
    <location>
        <begin position="1"/>
        <end position="25"/>
    </location>
</feature>
<dbReference type="RefSeq" id="WP_087469751.1">
    <property type="nucleotide sequence ID" value="NZ_CP021383.1"/>
</dbReference>
<dbReference type="KEGG" id="cceu:CBR64_03420"/>
<dbReference type="Pfam" id="PF07995">
    <property type="entry name" value="GSDH"/>
    <property type="match status" value="1"/>
</dbReference>
<evidence type="ECO:0000313" key="5">
    <source>
        <dbReference type="Proteomes" id="UP000196228"/>
    </source>
</evidence>